<keyword evidence="1" id="KW-0472">Membrane</keyword>
<dbReference type="KEGG" id="dst:VUQ06_04530"/>
<gene>
    <name evidence="3" type="ORF">VUQ06_04530</name>
    <name evidence="2" type="ORF">VUQ08_05655</name>
</gene>
<evidence type="ECO:0000256" key="1">
    <source>
        <dbReference type="SAM" id="Phobius"/>
    </source>
</evidence>
<keyword evidence="1" id="KW-1133">Transmembrane helix</keyword>
<evidence type="ECO:0000313" key="3">
    <source>
        <dbReference type="EMBL" id="XBC50488.1"/>
    </source>
</evidence>
<name>A0AB74TGK5_9LACT</name>
<evidence type="ECO:0000313" key="2">
    <source>
        <dbReference type="EMBL" id="XBC45374.1"/>
    </source>
</evidence>
<feature type="transmembrane region" description="Helical" evidence="1">
    <location>
        <begin position="33"/>
        <end position="50"/>
    </location>
</feature>
<organism evidence="2">
    <name type="scientific">Dolosigranulum savutiense</name>
    <dbReference type="NCBI Taxonomy" id="3110288"/>
    <lineage>
        <taxon>Bacteria</taxon>
        <taxon>Bacillati</taxon>
        <taxon>Bacillota</taxon>
        <taxon>Bacilli</taxon>
        <taxon>Lactobacillales</taxon>
        <taxon>Carnobacteriaceae</taxon>
        <taxon>Dolosigranulum</taxon>
    </lineage>
</organism>
<proteinExistence type="predicted"/>
<dbReference type="EMBL" id="CP142433">
    <property type="protein sequence ID" value="XBC45374.1"/>
    <property type="molecule type" value="Genomic_DNA"/>
</dbReference>
<keyword evidence="1" id="KW-0812">Transmembrane</keyword>
<protein>
    <submittedName>
        <fullName evidence="2">Uncharacterized protein</fullName>
    </submittedName>
</protein>
<reference evidence="2" key="1">
    <citation type="submission" date="2023-12" db="EMBL/GenBank/DDBJ databases">
        <title>Dolosigranulum savutii sp. nov. isolated from human upper respiratory samples collected in Botswana.</title>
        <authorList>
            <person name="Kelly M.S."/>
        </authorList>
    </citation>
    <scope>NUCLEOTIDE SEQUENCE</scope>
    <source>
        <strain evidence="3">MSK294</strain>
        <strain evidence="2">MSK433</strain>
    </source>
</reference>
<sequence length="55" mass="6456">MNKKKSIRIISVLFSILGIGLVIYFWVIEKRELLFIAMFPTILGVILQIYQNELE</sequence>
<feature type="transmembrane region" description="Helical" evidence="1">
    <location>
        <begin position="7"/>
        <end position="27"/>
    </location>
</feature>
<dbReference type="RefSeq" id="WP_172764088.1">
    <property type="nucleotide sequence ID" value="NZ_CP142433.1"/>
</dbReference>
<dbReference type="AlphaFoldDB" id="A0AB74TGK5"/>
<dbReference type="EMBL" id="CP142435">
    <property type="protein sequence ID" value="XBC50488.1"/>
    <property type="molecule type" value="Genomic_DNA"/>
</dbReference>
<accession>A0AB74TGK5</accession>